<evidence type="ECO:0000259" key="3">
    <source>
        <dbReference type="Pfam" id="PF05970"/>
    </source>
</evidence>
<keyword evidence="2" id="KW-0732">Signal</keyword>
<dbReference type="OrthoDB" id="129520at2759"/>
<dbReference type="Pfam" id="PF05970">
    <property type="entry name" value="PIF1"/>
    <property type="match status" value="1"/>
</dbReference>
<sequence>MFAMVATLSLPCVLFTITPEDGVNFRIKVMASGDAGSDVPPSPMSDEEVLRKYISESQTTRVENPGFCSVDFENVIAIVVEHILGWDCKEHVNKPSYGFFGDLDGWTYAVEEQGRKTLHAHFLLWVKGWNKISQNLGTVKDRERYEMQLCKYADNIRFKCKVYPKRGTGKSHVIKTACQYSQKLCKALGVKFDKRTIVVTAFTGAAAVSINGETTAGAFAFKRKVKDELEEYKNTYLVIVDEVSFASVEDMELLNEKIKQIFDNPWEPFGGVPIVFSGDFAQLSPVGGRPLYKSEHSIVWKEYLNAFMELRANHRFDKDVNWGAMLGRFRDVGLSTKEVAIINTRVVGARSGPRERNIPFDAVYATKTNVDRMAINDAIFAKHLENTHSTDPGIQPPMHTLCIKAGNLRFHVRGTRCEYCNMKRKAQDIIYAAVGEAHVEDQCNKRRDPLLKLFYGRPLYINHNEDVAGCVANGAICEFRGVKLKPAVSQKDFETIIIDGYLVNCVSITQVDSLLVNMLDGCKGGNKETIIELSPKVIYASAKFPVPFTGPITKNSMRTQRRISFEQFPVNCANARTVHKLQGRSIHHLVVSAWDYTDNWVYVCLSRCTTMNGLFLREPLSPSKTKGMAEEVRAFIKSLRKIKKRAHVFLHGEDL</sequence>
<evidence type="ECO:0000256" key="1">
    <source>
        <dbReference type="RuleBase" id="RU363044"/>
    </source>
</evidence>
<dbReference type="PANTHER" id="PTHR47642">
    <property type="entry name" value="ATP-DEPENDENT DNA HELICASE"/>
    <property type="match status" value="1"/>
</dbReference>
<dbReference type="GO" id="GO:0005524">
    <property type="term" value="F:ATP binding"/>
    <property type="evidence" value="ECO:0007669"/>
    <property type="project" value="UniProtKB-KW"/>
</dbReference>
<dbReference type="PANTHER" id="PTHR47642:SF6">
    <property type="entry name" value="ATP-DEPENDENT DNA HELICASE"/>
    <property type="match status" value="1"/>
</dbReference>
<dbReference type="GO" id="GO:0000723">
    <property type="term" value="P:telomere maintenance"/>
    <property type="evidence" value="ECO:0007669"/>
    <property type="project" value="InterPro"/>
</dbReference>
<dbReference type="Proteomes" id="UP000693970">
    <property type="component" value="Unassembled WGS sequence"/>
</dbReference>
<keyword evidence="1" id="KW-0233">DNA recombination</keyword>
<reference evidence="4" key="2">
    <citation type="submission" date="2021-04" db="EMBL/GenBank/DDBJ databases">
        <authorList>
            <person name="Podell S."/>
        </authorList>
    </citation>
    <scope>NUCLEOTIDE SEQUENCE</scope>
    <source>
        <strain evidence="4">Hildebrandi</strain>
    </source>
</reference>
<keyword evidence="1 4" id="KW-0347">Helicase</keyword>
<protein>
    <recommendedName>
        <fullName evidence="1">ATP-dependent DNA helicase</fullName>
        <ecNumber evidence="1">5.6.2.3</ecNumber>
    </recommendedName>
</protein>
<comment type="catalytic activity">
    <reaction evidence="1">
        <text>ATP + H2O = ADP + phosphate + H(+)</text>
        <dbReference type="Rhea" id="RHEA:13065"/>
        <dbReference type="ChEBI" id="CHEBI:15377"/>
        <dbReference type="ChEBI" id="CHEBI:15378"/>
        <dbReference type="ChEBI" id="CHEBI:30616"/>
        <dbReference type="ChEBI" id="CHEBI:43474"/>
        <dbReference type="ChEBI" id="CHEBI:456216"/>
        <dbReference type="EC" id="5.6.2.3"/>
    </reaction>
</comment>
<evidence type="ECO:0000313" key="4">
    <source>
        <dbReference type="EMBL" id="KAG7368527.1"/>
    </source>
</evidence>
<dbReference type="EC" id="5.6.2.3" evidence="1"/>
<dbReference type="InterPro" id="IPR051055">
    <property type="entry name" value="PIF1_helicase"/>
</dbReference>
<keyword evidence="1" id="KW-0227">DNA damage</keyword>
<feature type="signal peptide" evidence="2">
    <location>
        <begin position="1"/>
        <end position="22"/>
    </location>
</feature>
<comment type="cofactor">
    <cofactor evidence="1">
        <name>Mg(2+)</name>
        <dbReference type="ChEBI" id="CHEBI:18420"/>
    </cofactor>
</comment>
<dbReference type="InterPro" id="IPR010285">
    <property type="entry name" value="DNA_helicase_pif1-like_DEAD"/>
</dbReference>
<comment type="similarity">
    <text evidence="1">Belongs to the helicase family.</text>
</comment>
<keyword evidence="1" id="KW-0547">Nucleotide-binding</keyword>
<proteinExistence type="inferred from homology"/>
<keyword evidence="1" id="KW-0067">ATP-binding</keyword>
<keyword evidence="5" id="KW-1185">Reference proteome</keyword>
<dbReference type="GO" id="GO:0006310">
    <property type="term" value="P:DNA recombination"/>
    <property type="evidence" value="ECO:0007669"/>
    <property type="project" value="UniProtKB-KW"/>
</dbReference>
<feature type="chain" id="PRO_5039918464" description="ATP-dependent DNA helicase" evidence="2">
    <location>
        <begin position="23"/>
        <end position="655"/>
    </location>
</feature>
<dbReference type="GO" id="GO:0043139">
    <property type="term" value="F:5'-3' DNA helicase activity"/>
    <property type="evidence" value="ECO:0007669"/>
    <property type="project" value="UniProtKB-EC"/>
</dbReference>
<name>A0A9K3LUX6_9STRA</name>
<keyword evidence="1" id="KW-0378">Hydrolase</keyword>
<reference evidence="4" key="1">
    <citation type="journal article" date="2021" name="Sci. Rep.">
        <title>Diploid genomic architecture of Nitzschia inconspicua, an elite biomass production diatom.</title>
        <authorList>
            <person name="Oliver A."/>
            <person name="Podell S."/>
            <person name="Pinowska A."/>
            <person name="Traller J.C."/>
            <person name="Smith S.R."/>
            <person name="McClure R."/>
            <person name="Beliaev A."/>
            <person name="Bohutskyi P."/>
            <person name="Hill E.A."/>
            <person name="Rabines A."/>
            <person name="Zheng H."/>
            <person name="Allen L.Z."/>
            <person name="Kuo A."/>
            <person name="Grigoriev I.V."/>
            <person name="Allen A.E."/>
            <person name="Hazlebeck D."/>
            <person name="Allen E.E."/>
        </authorList>
    </citation>
    <scope>NUCLEOTIDE SEQUENCE</scope>
    <source>
        <strain evidence="4">Hildebrandi</strain>
    </source>
</reference>
<organism evidence="4 5">
    <name type="scientific">Nitzschia inconspicua</name>
    <dbReference type="NCBI Taxonomy" id="303405"/>
    <lineage>
        <taxon>Eukaryota</taxon>
        <taxon>Sar</taxon>
        <taxon>Stramenopiles</taxon>
        <taxon>Ochrophyta</taxon>
        <taxon>Bacillariophyta</taxon>
        <taxon>Bacillariophyceae</taxon>
        <taxon>Bacillariophycidae</taxon>
        <taxon>Bacillariales</taxon>
        <taxon>Bacillariaceae</taxon>
        <taxon>Nitzschia</taxon>
    </lineage>
</organism>
<dbReference type="GO" id="GO:0016787">
    <property type="term" value="F:hydrolase activity"/>
    <property type="evidence" value="ECO:0007669"/>
    <property type="project" value="UniProtKB-KW"/>
</dbReference>
<dbReference type="GO" id="GO:0006281">
    <property type="term" value="P:DNA repair"/>
    <property type="evidence" value="ECO:0007669"/>
    <property type="project" value="UniProtKB-KW"/>
</dbReference>
<dbReference type="AlphaFoldDB" id="A0A9K3LUX6"/>
<dbReference type="EMBL" id="JAGRRH010000006">
    <property type="protein sequence ID" value="KAG7368527.1"/>
    <property type="molecule type" value="Genomic_DNA"/>
</dbReference>
<keyword evidence="1" id="KW-0234">DNA repair</keyword>
<evidence type="ECO:0000256" key="2">
    <source>
        <dbReference type="SAM" id="SignalP"/>
    </source>
</evidence>
<comment type="caution">
    <text evidence="4">The sequence shown here is derived from an EMBL/GenBank/DDBJ whole genome shotgun (WGS) entry which is preliminary data.</text>
</comment>
<feature type="domain" description="DNA helicase Pif1-like DEAD-box helicase" evidence="3">
    <location>
        <begin position="166"/>
        <end position="318"/>
    </location>
</feature>
<accession>A0A9K3LUX6</accession>
<evidence type="ECO:0000313" key="5">
    <source>
        <dbReference type="Proteomes" id="UP000693970"/>
    </source>
</evidence>
<gene>
    <name evidence="4" type="ORF">IV203_031270</name>
</gene>